<name>A0AA90UJM0_9BACT</name>
<dbReference type="NCBIfam" id="NF033819">
    <property type="entry name" value="IS66_TnpB"/>
    <property type="match status" value="1"/>
</dbReference>
<organism evidence="1 2">
    <name type="scientific">Segatella copri</name>
    <dbReference type="NCBI Taxonomy" id="165179"/>
    <lineage>
        <taxon>Bacteria</taxon>
        <taxon>Pseudomonadati</taxon>
        <taxon>Bacteroidota</taxon>
        <taxon>Bacteroidia</taxon>
        <taxon>Bacteroidales</taxon>
        <taxon>Prevotellaceae</taxon>
        <taxon>Segatella</taxon>
    </lineage>
</organism>
<comment type="caution">
    <text evidence="1">The sequence shown here is derived from an EMBL/GenBank/DDBJ whole genome shotgun (WGS) entry which is preliminary data.</text>
</comment>
<evidence type="ECO:0000313" key="2">
    <source>
        <dbReference type="Proteomes" id="UP000442105"/>
    </source>
</evidence>
<evidence type="ECO:0000313" key="1">
    <source>
        <dbReference type="EMBL" id="MQN14211.1"/>
    </source>
</evidence>
<dbReference type="Pfam" id="PF05717">
    <property type="entry name" value="TnpB_IS66"/>
    <property type="match status" value="1"/>
</dbReference>
<sequence>MAEMISFTSRQKYYFYSGPMDMRKDIDTLSEVVRSQMGLDPYIEESVFIFMSKKLRTMKILYRGRRRFELTKIRLDDEKFFLPVFDEQRSCYKICWSDFVTLTEGVQVTKIQIKKDVV</sequence>
<dbReference type="AlphaFoldDB" id="A0AA90UJM0"/>
<dbReference type="EMBL" id="VZCW01000394">
    <property type="protein sequence ID" value="MQN14211.1"/>
    <property type="molecule type" value="Genomic_DNA"/>
</dbReference>
<protein>
    <submittedName>
        <fullName evidence="1">IS66 family insertion sequence element accessory protein TnpB</fullName>
    </submittedName>
</protein>
<dbReference type="InterPro" id="IPR008878">
    <property type="entry name" value="Transposase_IS66_Orf2"/>
</dbReference>
<dbReference type="PANTHER" id="PTHR36455">
    <property type="match status" value="1"/>
</dbReference>
<gene>
    <name evidence="1" type="primary">tnpB</name>
    <name evidence="1" type="ORF">F7D95_15745</name>
</gene>
<dbReference type="PANTHER" id="PTHR36455:SF1">
    <property type="entry name" value="BLR8292 PROTEIN"/>
    <property type="match status" value="1"/>
</dbReference>
<dbReference type="Proteomes" id="UP000442105">
    <property type="component" value="Unassembled WGS sequence"/>
</dbReference>
<reference evidence="2" key="1">
    <citation type="submission" date="2019-09" db="EMBL/GenBank/DDBJ databases">
        <title>Distinct polysaccharide growth profiles of human intestinal Prevotella copri isolates.</title>
        <authorList>
            <person name="Fehlner-Peach H."/>
            <person name="Magnabosco C."/>
            <person name="Raghavan V."/>
            <person name="Scher J.U."/>
            <person name="Tett A."/>
            <person name="Cox L.M."/>
            <person name="Gottsegen C."/>
            <person name="Watters A."/>
            <person name="Wiltshire- Gordon J.D."/>
            <person name="Segata N."/>
            <person name="Bonneau R."/>
            <person name="Littman D.R."/>
        </authorList>
    </citation>
    <scope>NUCLEOTIDE SEQUENCE [LARGE SCALE GENOMIC DNA]</scope>
    <source>
        <strain evidence="2">iAQ1179</strain>
    </source>
</reference>
<proteinExistence type="predicted"/>
<accession>A0AA90UJM0</accession>